<evidence type="ECO:0000313" key="5">
    <source>
        <dbReference type="WBParaSite" id="TCNE_0001541301-mRNA-1"/>
    </source>
</evidence>
<dbReference type="WBParaSite" id="TCNE_0001541301-mRNA-1">
    <property type="protein sequence ID" value="TCNE_0001541301-mRNA-1"/>
    <property type="gene ID" value="TCNE_0001541301"/>
</dbReference>
<organism evidence="4 5">
    <name type="scientific">Toxocara canis</name>
    <name type="common">Canine roundworm</name>
    <dbReference type="NCBI Taxonomy" id="6265"/>
    <lineage>
        <taxon>Eukaryota</taxon>
        <taxon>Metazoa</taxon>
        <taxon>Ecdysozoa</taxon>
        <taxon>Nematoda</taxon>
        <taxon>Chromadorea</taxon>
        <taxon>Rhabditida</taxon>
        <taxon>Spirurina</taxon>
        <taxon>Ascaridomorpha</taxon>
        <taxon>Ascaridoidea</taxon>
        <taxon>Toxocaridae</taxon>
        <taxon>Toxocara</taxon>
    </lineage>
</organism>
<name>A0A183V3U2_TOXCA</name>
<reference evidence="5" key="1">
    <citation type="submission" date="2016-06" db="UniProtKB">
        <authorList>
            <consortium name="WormBaseParasite"/>
        </authorList>
    </citation>
    <scope>IDENTIFICATION</scope>
</reference>
<protein>
    <submittedName>
        <fullName evidence="5">WAP domain-containing protein</fullName>
    </submittedName>
</protein>
<feature type="signal peptide" evidence="2">
    <location>
        <begin position="1"/>
        <end position="21"/>
    </location>
</feature>
<sequence>MLCTVALFVVFGAAISGDVESAVHEVTSTKDGATWCPVALVGTQCPSSSIFHFYKCCGTANKDCCFNLQANHVGNRRACRYSSHHVGLFCAFGAALSLLSPLNVVWIIDPTICDKSYRLGSQDIGSPIPLHFIVALRSGDTRSFCVDDSVCGSLAVENMFETVTIFLVFDGDKRCPIGVIGPVKCPDSNPFYYYKCCGAAGMDCCFKLQVSHYAMINCFNGE</sequence>
<proteinExistence type="predicted"/>
<evidence type="ECO:0000313" key="3">
    <source>
        <dbReference type="EMBL" id="VDM46733.1"/>
    </source>
</evidence>
<dbReference type="EMBL" id="UYWY01022843">
    <property type="protein sequence ID" value="VDM46733.1"/>
    <property type="molecule type" value="Genomic_DNA"/>
</dbReference>
<feature type="chain" id="PRO_5044553612" evidence="2">
    <location>
        <begin position="22"/>
        <end position="222"/>
    </location>
</feature>
<keyword evidence="4" id="KW-1185">Reference proteome</keyword>
<reference evidence="3 4" key="2">
    <citation type="submission" date="2018-11" db="EMBL/GenBank/DDBJ databases">
        <authorList>
            <consortium name="Pathogen Informatics"/>
        </authorList>
    </citation>
    <scope>NUCLEOTIDE SEQUENCE [LARGE SCALE GENOMIC DNA]</scope>
</reference>
<keyword evidence="1" id="KW-0472">Membrane</keyword>
<feature type="transmembrane region" description="Helical" evidence="1">
    <location>
        <begin position="86"/>
        <end position="108"/>
    </location>
</feature>
<dbReference type="InterPro" id="IPR022559">
    <property type="entry name" value="SUP-1-like"/>
</dbReference>
<keyword evidence="1" id="KW-0812">Transmembrane</keyword>
<keyword evidence="2" id="KW-0732">Signal</keyword>
<accession>A0A183V3U2</accession>
<evidence type="ECO:0000256" key="2">
    <source>
        <dbReference type="SAM" id="SignalP"/>
    </source>
</evidence>
<keyword evidence="1" id="KW-1133">Transmembrane helix</keyword>
<dbReference type="PANTHER" id="PTHR34149">
    <property type="entry name" value="PROTEIN CBG11905-RELATED"/>
    <property type="match status" value="1"/>
</dbReference>
<dbReference type="AlphaFoldDB" id="A0A183V3U2"/>
<dbReference type="PANTHER" id="PTHR34149:SF2">
    <property type="entry name" value="PROTEIN CBG11905"/>
    <property type="match status" value="1"/>
</dbReference>
<evidence type="ECO:0000313" key="4">
    <source>
        <dbReference type="Proteomes" id="UP000050794"/>
    </source>
</evidence>
<gene>
    <name evidence="3" type="ORF">TCNE_LOCUS15412</name>
</gene>
<dbReference type="Pfam" id="PF10853">
    <property type="entry name" value="DUF2650"/>
    <property type="match status" value="2"/>
</dbReference>
<dbReference type="Proteomes" id="UP000050794">
    <property type="component" value="Unassembled WGS sequence"/>
</dbReference>
<evidence type="ECO:0000256" key="1">
    <source>
        <dbReference type="SAM" id="Phobius"/>
    </source>
</evidence>